<organism evidence="1">
    <name type="scientific">bioreactor metagenome</name>
    <dbReference type="NCBI Taxonomy" id="1076179"/>
    <lineage>
        <taxon>unclassified sequences</taxon>
        <taxon>metagenomes</taxon>
        <taxon>ecological metagenomes</taxon>
    </lineage>
</organism>
<evidence type="ECO:0000313" key="1">
    <source>
        <dbReference type="EMBL" id="MPM19515.1"/>
    </source>
</evidence>
<accession>A0A644XTN7</accession>
<reference evidence="1" key="1">
    <citation type="submission" date="2019-08" db="EMBL/GenBank/DDBJ databases">
        <authorList>
            <person name="Kucharzyk K."/>
            <person name="Murdoch R.W."/>
            <person name="Higgins S."/>
            <person name="Loffler F."/>
        </authorList>
    </citation>
    <scope>NUCLEOTIDE SEQUENCE</scope>
</reference>
<gene>
    <name evidence="1" type="ORF">SDC9_65941</name>
</gene>
<dbReference type="AlphaFoldDB" id="A0A644XTN7"/>
<proteinExistence type="predicted"/>
<comment type="caution">
    <text evidence="1">The sequence shown here is derived from an EMBL/GenBank/DDBJ whole genome shotgun (WGS) entry which is preliminary data.</text>
</comment>
<name>A0A644XTN7_9ZZZZ</name>
<sequence>MLLGVNASSYVYTDLFLLIYQTNTYLNLEIEIKSRLYVAEKSYF</sequence>
<protein>
    <submittedName>
        <fullName evidence="1">Uncharacterized protein</fullName>
    </submittedName>
</protein>
<dbReference type="EMBL" id="VSSQ01003192">
    <property type="protein sequence ID" value="MPM19515.1"/>
    <property type="molecule type" value="Genomic_DNA"/>
</dbReference>